<evidence type="ECO:0000313" key="1">
    <source>
        <dbReference type="EMBL" id="GFH24630.1"/>
    </source>
</evidence>
<accession>A0A699ZTW1</accession>
<protein>
    <submittedName>
        <fullName evidence="1">Uncharacterized protein</fullName>
    </submittedName>
</protein>
<dbReference type="AlphaFoldDB" id="A0A699ZTW1"/>
<dbReference type="EMBL" id="BLLF01002588">
    <property type="protein sequence ID" value="GFH24630.1"/>
    <property type="molecule type" value="Genomic_DNA"/>
</dbReference>
<gene>
    <name evidence="1" type="ORF">HaLaN_22459</name>
</gene>
<reference evidence="1 2" key="1">
    <citation type="submission" date="2020-02" db="EMBL/GenBank/DDBJ databases">
        <title>Draft genome sequence of Haematococcus lacustris strain NIES-144.</title>
        <authorList>
            <person name="Morimoto D."/>
            <person name="Nakagawa S."/>
            <person name="Yoshida T."/>
            <person name="Sawayama S."/>
        </authorList>
    </citation>
    <scope>NUCLEOTIDE SEQUENCE [LARGE SCALE GENOMIC DNA]</scope>
    <source>
        <strain evidence="1 2">NIES-144</strain>
    </source>
</reference>
<dbReference type="Proteomes" id="UP000485058">
    <property type="component" value="Unassembled WGS sequence"/>
</dbReference>
<sequence>MGAELNVTLAKCPEGTLARVMRIWEADPGGKDSPLSWICAADVHAAHHAAHGAGTTGASPCPPLVILAAGIAVDCHARVCAMPYLAAFPAGEDWLPCLCMEHMLYMRCIALTCLQSRSHEPWHPLLATAPVT</sequence>
<keyword evidence="2" id="KW-1185">Reference proteome</keyword>
<comment type="caution">
    <text evidence="1">The sequence shown here is derived from an EMBL/GenBank/DDBJ whole genome shotgun (WGS) entry which is preliminary data.</text>
</comment>
<evidence type="ECO:0000313" key="2">
    <source>
        <dbReference type="Proteomes" id="UP000485058"/>
    </source>
</evidence>
<organism evidence="1 2">
    <name type="scientific">Haematococcus lacustris</name>
    <name type="common">Green alga</name>
    <name type="synonym">Haematococcus pluvialis</name>
    <dbReference type="NCBI Taxonomy" id="44745"/>
    <lineage>
        <taxon>Eukaryota</taxon>
        <taxon>Viridiplantae</taxon>
        <taxon>Chlorophyta</taxon>
        <taxon>core chlorophytes</taxon>
        <taxon>Chlorophyceae</taxon>
        <taxon>CS clade</taxon>
        <taxon>Chlamydomonadales</taxon>
        <taxon>Haematococcaceae</taxon>
        <taxon>Haematococcus</taxon>
    </lineage>
</organism>
<proteinExistence type="predicted"/>
<name>A0A699ZTW1_HAELA</name>